<evidence type="ECO:0000313" key="2">
    <source>
        <dbReference type="EMBL" id="KEQ55510.1"/>
    </source>
</evidence>
<gene>
    <name evidence="2" type="ORF">BV95_00149</name>
</gene>
<organism evidence="2 3">
    <name type="scientific">Sphingobium chlorophenolicum</name>
    <dbReference type="NCBI Taxonomy" id="46429"/>
    <lineage>
        <taxon>Bacteria</taxon>
        <taxon>Pseudomonadati</taxon>
        <taxon>Pseudomonadota</taxon>
        <taxon>Alphaproteobacteria</taxon>
        <taxon>Sphingomonadales</taxon>
        <taxon>Sphingomonadaceae</taxon>
        <taxon>Sphingobium</taxon>
    </lineage>
</organism>
<dbReference type="PATRIC" id="fig|46429.4.peg.149"/>
<dbReference type="Pfam" id="PF05016">
    <property type="entry name" value="ParE_toxin"/>
    <property type="match status" value="1"/>
</dbReference>
<sequence>MAYRLTRNAEKDLIGIYVGGVGELGEAVAEKYQAGLHRVFGFLSDFPYSARARAEISPPVRAHPYKSHIVVYIIEGQDILILGVRHGREDWQASDQLS</sequence>
<dbReference type="InterPro" id="IPR007712">
    <property type="entry name" value="RelE/ParE_toxin"/>
</dbReference>
<protein>
    <submittedName>
        <fullName evidence="2">Plasmid stabilization system</fullName>
    </submittedName>
</protein>
<proteinExistence type="predicted"/>
<dbReference type="EMBL" id="JFHR01000001">
    <property type="protein sequence ID" value="KEQ55510.1"/>
    <property type="molecule type" value="Genomic_DNA"/>
</dbReference>
<dbReference type="AlphaFoldDB" id="A0A081RJY7"/>
<comment type="caution">
    <text evidence="2">The sequence shown here is derived from an EMBL/GenBank/DDBJ whole genome shotgun (WGS) entry which is preliminary data.</text>
</comment>
<evidence type="ECO:0000256" key="1">
    <source>
        <dbReference type="ARBA" id="ARBA00022649"/>
    </source>
</evidence>
<dbReference type="Gene3D" id="3.30.2310.20">
    <property type="entry name" value="RelE-like"/>
    <property type="match status" value="1"/>
</dbReference>
<dbReference type="eggNOG" id="COG3668">
    <property type="taxonomic scope" value="Bacteria"/>
</dbReference>
<accession>A0A081RJY7</accession>
<reference evidence="2 3" key="1">
    <citation type="submission" date="2014-02" db="EMBL/GenBank/DDBJ databases">
        <title>Whole genome sequence of Sphingobium chlorophenolicum NBRC 16172.</title>
        <authorList>
            <person name="Gan H.M."/>
            <person name="Gan H.Y."/>
            <person name="Chew T.H."/>
            <person name="Savka M.A."/>
        </authorList>
    </citation>
    <scope>NUCLEOTIDE SEQUENCE [LARGE SCALE GENOMIC DNA]</scope>
    <source>
        <strain evidence="2 3">NBRC 16172</strain>
    </source>
</reference>
<dbReference type="OrthoDB" id="7173315at2"/>
<dbReference type="Proteomes" id="UP000028411">
    <property type="component" value="Unassembled WGS sequence"/>
</dbReference>
<keyword evidence="1" id="KW-1277">Toxin-antitoxin system</keyword>
<dbReference type="InterPro" id="IPR035093">
    <property type="entry name" value="RelE/ParE_toxin_dom_sf"/>
</dbReference>
<dbReference type="RefSeq" id="WP_013846902.1">
    <property type="nucleotide sequence ID" value="NZ_JFHR01000001.1"/>
</dbReference>
<evidence type="ECO:0000313" key="3">
    <source>
        <dbReference type="Proteomes" id="UP000028411"/>
    </source>
</evidence>
<name>A0A081RJY7_SPHCR</name>